<keyword evidence="1" id="KW-0812">Transmembrane</keyword>
<dbReference type="VEuPathDB" id="FungiDB:TRICI_002061"/>
<evidence type="ECO:0000313" key="2">
    <source>
        <dbReference type="EMBL" id="KAA8915788.1"/>
    </source>
</evidence>
<accession>A0A642V7I8</accession>
<proteinExistence type="predicted"/>
<protein>
    <submittedName>
        <fullName evidence="2">Uncharacterized protein</fullName>
    </submittedName>
</protein>
<feature type="transmembrane region" description="Helical" evidence="1">
    <location>
        <begin position="415"/>
        <end position="435"/>
    </location>
</feature>
<name>A0A642V7I8_9ASCO</name>
<evidence type="ECO:0000256" key="1">
    <source>
        <dbReference type="SAM" id="Phobius"/>
    </source>
</evidence>
<dbReference type="Proteomes" id="UP000761534">
    <property type="component" value="Unassembled WGS sequence"/>
</dbReference>
<reference evidence="2" key="1">
    <citation type="journal article" date="2019" name="G3 (Bethesda)">
        <title>Genome Assemblies of Two Rare Opportunistic Yeast Pathogens: Diutina rugosa (syn. Candida rugosa) and Trichomonascus ciferrii (syn. Candida ciferrii).</title>
        <authorList>
            <person name="Mixao V."/>
            <person name="Saus E."/>
            <person name="Hansen A.P."/>
            <person name="Lass-Florl C."/>
            <person name="Gabaldon T."/>
        </authorList>
    </citation>
    <scope>NUCLEOTIDE SEQUENCE</scope>
    <source>
        <strain evidence="2">CBS 4856</strain>
    </source>
</reference>
<sequence>MNHPSMEILIPCEPIGNCGLTSVSARDSYICHFHHHNKGAAFYTRVEVLCLETQCNVAEVFYGWDEVPEWAVNPQIQGFDAAVCKSLVVFVTAERYLAYLALPPQRDDQLSLIDLRPYLPPMRPLRVSVSCLVDDEDGSAHVCAVMGFASEVFIVIVDPATKGKEGDQITTYRLNALRISRLFGNHSILVTPEYFIISMNYYTLDEQLHLAIFALSRTDDRVLVLAEDEKNRLNNIVGLTLSKSRKKTSSLCTLRCYPFGSWKISNIGNALFDLAVSFSMPFGSLIQADVSNMYTLSAKLNSPWAMPVALVHILLFFIFCPFLILPETKTCIDITVKDNCLRVNKRMRLGRRCRKRRKCALVEGEVLLDLDEEDWSLPADLVIMEQTSKFIRMRKYRPDERTRFIYAKSKTLRTLSIFCYLICLAGFVISMWFVLTRMETSKFDLLVQLGLADAASIFALAISQDLASTVPLLTYYLCSSPE</sequence>
<dbReference type="AlphaFoldDB" id="A0A642V7I8"/>
<comment type="caution">
    <text evidence="2">The sequence shown here is derived from an EMBL/GenBank/DDBJ whole genome shotgun (WGS) entry which is preliminary data.</text>
</comment>
<gene>
    <name evidence="2" type="ORF">TRICI_002061</name>
</gene>
<keyword evidence="1" id="KW-1133">Transmembrane helix</keyword>
<evidence type="ECO:0000313" key="3">
    <source>
        <dbReference type="Proteomes" id="UP000761534"/>
    </source>
</evidence>
<dbReference type="EMBL" id="SWFS01000140">
    <property type="protein sequence ID" value="KAA8915788.1"/>
    <property type="molecule type" value="Genomic_DNA"/>
</dbReference>
<organism evidence="2 3">
    <name type="scientific">Trichomonascus ciferrii</name>
    <dbReference type="NCBI Taxonomy" id="44093"/>
    <lineage>
        <taxon>Eukaryota</taxon>
        <taxon>Fungi</taxon>
        <taxon>Dikarya</taxon>
        <taxon>Ascomycota</taxon>
        <taxon>Saccharomycotina</taxon>
        <taxon>Dipodascomycetes</taxon>
        <taxon>Dipodascales</taxon>
        <taxon>Trichomonascaceae</taxon>
        <taxon>Trichomonascus</taxon>
        <taxon>Trichomonascus ciferrii complex</taxon>
    </lineage>
</organism>
<dbReference type="OrthoDB" id="10312306at2759"/>
<feature type="transmembrane region" description="Helical" evidence="1">
    <location>
        <begin position="304"/>
        <end position="325"/>
    </location>
</feature>
<keyword evidence="3" id="KW-1185">Reference proteome</keyword>
<keyword evidence="1" id="KW-0472">Membrane</keyword>